<proteinExistence type="inferred from homology"/>
<dbReference type="SUPFAM" id="SSF50475">
    <property type="entry name" value="FMN-binding split barrel"/>
    <property type="match status" value="1"/>
</dbReference>
<comment type="caution">
    <text evidence="3">The sequence shown here is derived from an EMBL/GenBank/DDBJ whole genome shotgun (WGS) entry which is preliminary data.</text>
</comment>
<organism evidence="3 4">
    <name type="scientific">Nocardioides pinisoli</name>
    <dbReference type="NCBI Taxonomy" id="2950279"/>
    <lineage>
        <taxon>Bacteria</taxon>
        <taxon>Bacillati</taxon>
        <taxon>Actinomycetota</taxon>
        <taxon>Actinomycetes</taxon>
        <taxon>Propionibacteriales</taxon>
        <taxon>Nocardioidaceae</taxon>
        <taxon>Nocardioides</taxon>
    </lineage>
</organism>
<dbReference type="EMBL" id="JANARS010000004">
    <property type="protein sequence ID" value="MCP3422138.1"/>
    <property type="molecule type" value="Genomic_DNA"/>
</dbReference>
<name>A0ABT1KYP3_9ACTN</name>
<evidence type="ECO:0000313" key="4">
    <source>
        <dbReference type="Proteomes" id="UP001204524"/>
    </source>
</evidence>
<dbReference type="Pfam" id="PF04075">
    <property type="entry name" value="F420H2_quin_red"/>
    <property type="match status" value="1"/>
</dbReference>
<dbReference type="RefSeq" id="WP_254181348.1">
    <property type="nucleotide sequence ID" value="NZ_JANARS010000004.1"/>
</dbReference>
<dbReference type="PANTHER" id="PTHR39428">
    <property type="entry name" value="F420H(2)-DEPENDENT QUINONE REDUCTASE RV1261C"/>
    <property type="match status" value="1"/>
</dbReference>
<dbReference type="PANTHER" id="PTHR39428:SF1">
    <property type="entry name" value="F420H(2)-DEPENDENT QUINONE REDUCTASE RV1261C"/>
    <property type="match status" value="1"/>
</dbReference>
<comment type="similarity">
    <text evidence="1">Belongs to the F420H(2)-dependent quinone reductase family.</text>
</comment>
<keyword evidence="4" id="KW-1185">Reference proteome</keyword>
<evidence type="ECO:0000256" key="1">
    <source>
        <dbReference type="ARBA" id="ARBA00008710"/>
    </source>
</evidence>
<sequence>MERDLAADLGYSHATGSPLHRVFRWGAGTRAGGWVFSRVLRHVDDVVGRLTRGRHSAPSLLAGLAVLDVTTTGRRSGQRRTSHLIATPYDGGLALIGTNFGQATTPAWALNLEADPRAVVTYRGTTRQVTARVATPAEADEVFALAARFYPGYARYRQRIGSSRRVRVFVLEDPTG</sequence>
<reference evidence="3 4" key="1">
    <citation type="submission" date="2022-06" db="EMBL/GenBank/DDBJ databases">
        <authorList>
            <person name="So Y."/>
        </authorList>
    </citation>
    <scope>NUCLEOTIDE SEQUENCE [LARGE SCALE GENOMIC DNA]</scope>
    <source>
        <strain evidence="3 4">STR3</strain>
    </source>
</reference>
<gene>
    <name evidence="3" type="ORF">NCI01_10055</name>
</gene>
<dbReference type="Gene3D" id="2.30.110.10">
    <property type="entry name" value="Electron Transport, Fmn-binding Protein, Chain A"/>
    <property type="match status" value="1"/>
</dbReference>
<evidence type="ECO:0000313" key="3">
    <source>
        <dbReference type="EMBL" id="MCP3422138.1"/>
    </source>
</evidence>
<comment type="catalytic activity">
    <reaction evidence="2">
        <text>oxidized coenzyme F420-(gamma-L-Glu)(n) + a quinol + H(+) = reduced coenzyme F420-(gamma-L-Glu)(n) + a quinone</text>
        <dbReference type="Rhea" id="RHEA:39663"/>
        <dbReference type="Rhea" id="RHEA-COMP:12939"/>
        <dbReference type="Rhea" id="RHEA-COMP:14378"/>
        <dbReference type="ChEBI" id="CHEBI:15378"/>
        <dbReference type="ChEBI" id="CHEBI:24646"/>
        <dbReference type="ChEBI" id="CHEBI:132124"/>
        <dbReference type="ChEBI" id="CHEBI:133980"/>
        <dbReference type="ChEBI" id="CHEBI:139511"/>
    </reaction>
</comment>
<accession>A0ABT1KYP3</accession>
<dbReference type="NCBIfam" id="TIGR00026">
    <property type="entry name" value="hi_GC_TIGR00026"/>
    <property type="match status" value="1"/>
</dbReference>
<dbReference type="InterPro" id="IPR004378">
    <property type="entry name" value="F420H2_quin_Rdtase"/>
</dbReference>
<dbReference type="InterPro" id="IPR012349">
    <property type="entry name" value="Split_barrel_FMN-bd"/>
</dbReference>
<dbReference type="Proteomes" id="UP001204524">
    <property type="component" value="Unassembled WGS sequence"/>
</dbReference>
<evidence type="ECO:0000256" key="2">
    <source>
        <dbReference type="ARBA" id="ARBA00049106"/>
    </source>
</evidence>
<protein>
    <submittedName>
        <fullName evidence="3">Nitroreductase family deazaflavin-dependent oxidoreductase</fullName>
    </submittedName>
</protein>